<name>A0A0H5QR16_9EUKA</name>
<dbReference type="EMBL" id="HACM01004026">
    <property type="protein sequence ID" value="CRZ04468.1"/>
    <property type="molecule type" value="Transcribed_RNA"/>
</dbReference>
<reference evidence="1" key="1">
    <citation type="submission" date="2015-04" db="EMBL/GenBank/DDBJ databases">
        <title>The genome sequence of the plant pathogenic Rhizarian Plasmodiophora brassicae reveals insights in its biotrophic life cycle and the origin of chitin synthesis.</title>
        <authorList>
            <person name="Schwelm A."/>
            <person name="Fogelqvist J."/>
            <person name="Knaust A."/>
            <person name="Julke S."/>
            <person name="Lilja T."/>
            <person name="Dhandapani V."/>
            <person name="Bonilla-Rosso G."/>
            <person name="Karlsson M."/>
            <person name="Shevchenko A."/>
            <person name="Choi S.R."/>
            <person name="Kim H.G."/>
            <person name="Park J.Y."/>
            <person name="Lim Y.P."/>
            <person name="Ludwig-Muller J."/>
            <person name="Dixelius C."/>
        </authorList>
    </citation>
    <scope>NUCLEOTIDE SEQUENCE</scope>
    <source>
        <tissue evidence="1">Potato root galls</tissue>
    </source>
</reference>
<accession>A0A0H5QR16</accession>
<dbReference type="EMBL" id="HACM01004023">
    <property type="protein sequence ID" value="CRZ04465.1"/>
    <property type="molecule type" value="Transcribed_RNA"/>
</dbReference>
<dbReference type="AlphaFoldDB" id="A0A0H5QR16"/>
<proteinExistence type="predicted"/>
<organism evidence="1">
    <name type="scientific">Spongospora subterranea</name>
    <dbReference type="NCBI Taxonomy" id="70186"/>
    <lineage>
        <taxon>Eukaryota</taxon>
        <taxon>Sar</taxon>
        <taxon>Rhizaria</taxon>
        <taxon>Endomyxa</taxon>
        <taxon>Phytomyxea</taxon>
        <taxon>Plasmodiophorida</taxon>
        <taxon>Plasmodiophoridae</taxon>
        <taxon>Spongospora</taxon>
    </lineage>
</organism>
<protein>
    <submittedName>
        <fullName evidence="1">Uncharacterized protein</fullName>
    </submittedName>
</protein>
<sequence length="117" mass="13869">MDRTTNPIDRLPGLQTLLLERRVGRAYMCHRTRHVPTSQWWLIDQGGFPFTDRKFPEPIRSRYAYPTLDNEKSQLDQTVHNLDVDIHRMQSRKDATISRSCLKFAVFKWFCQMSQLG</sequence>
<evidence type="ECO:0000313" key="1">
    <source>
        <dbReference type="EMBL" id="CRZ04468.1"/>
    </source>
</evidence>